<dbReference type="GO" id="GO:0019262">
    <property type="term" value="P:N-acetylneuraminate catabolic process"/>
    <property type="evidence" value="ECO:0007669"/>
    <property type="project" value="TreeGrafter"/>
</dbReference>
<evidence type="ECO:0000313" key="5">
    <source>
        <dbReference type="Proteomes" id="UP000753256"/>
    </source>
</evidence>
<dbReference type="GO" id="GO:0005737">
    <property type="term" value="C:cytoplasm"/>
    <property type="evidence" value="ECO:0007669"/>
    <property type="project" value="TreeGrafter"/>
</dbReference>
<dbReference type="RefSeq" id="WP_273189733.1">
    <property type="nucleotide sequence ID" value="NZ_DYUZ01000017.1"/>
</dbReference>
<comment type="caution">
    <text evidence="4">The sequence shown here is derived from an EMBL/GenBank/DDBJ whole genome shotgun (WGS) entry which is preliminary data.</text>
</comment>
<reference evidence="4" key="2">
    <citation type="submission" date="2021-09" db="EMBL/GenBank/DDBJ databases">
        <authorList>
            <person name="Gilroy R."/>
        </authorList>
    </citation>
    <scope>NUCLEOTIDE SEQUENCE</scope>
    <source>
        <strain evidence="4">ChiHjej13B12-9602</strain>
    </source>
</reference>
<dbReference type="GO" id="GO:0005975">
    <property type="term" value="P:carbohydrate metabolic process"/>
    <property type="evidence" value="ECO:0007669"/>
    <property type="project" value="InterPro"/>
</dbReference>
<dbReference type="Proteomes" id="UP000753256">
    <property type="component" value="Unassembled WGS sequence"/>
</dbReference>
<dbReference type="InterPro" id="IPR037171">
    <property type="entry name" value="NagB/RpiA_transferase-like"/>
</dbReference>
<dbReference type="GO" id="GO:0004342">
    <property type="term" value="F:glucosamine-6-phosphate deaminase activity"/>
    <property type="evidence" value="ECO:0007669"/>
    <property type="project" value="InterPro"/>
</dbReference>
<keyword evidence="2" id="KW-0119">Carbohydrate metabolism</keyword>
<evidence type="ECO:0000256" key="1">
    <source>
        <dbReference type="ARBA" id="ARBA00022801"/>
    </source>
</evidence>
<evidence type="ECO:0000256" key="2">
    <source>
        <dbReference type="ARBA" id="ARBA00023277"/>
    </source>
</evidence>
<dbReference type="GO" id="GO:0006043">
    <property type="term" value="P:glucosamine catabolic process"/>
    <property type="evidence" value="ECO:0007669"/>
    <property type="project" value="TreeGrafter"/>
</dbReference>
<dbReference type="InterPro" id="IPR004547">
    <property type="entry name" value="Glucosamine6P_isomerase"/>
</dbReference>
<dbReference type="PANTHER" id="PTHR11280">
    <property type="entry name" value="GLUCOSAMINE-6-PHOSPHATE ISOMERASE"/>
    <property type="match status" value="1"/>
</dbReference>
<dbReference type="GO" id="GO:0006046">
    <property type="term" value="P:N-acetylglucosamine catabolic process"/>
    <property type="evidence" value="ECO:0007669"/>
    <property type="project" value="TreeGrafter"/>
</dbReference>
<dbReference type="Pfam" id="PF01182">
    <property type="entry name" value="Glucosamine_iso"/>
    <property type="match status" value="1"/>
</dbReference>
<dbReference type="PANTHER" id="PTHR11280:SF5">
    <property type="entry name" value="GLUCOSAMINE-6-PHOSPHATE ISOMERASE"/>
    <property type="match status" value="1"/>
</dbReference>
<evidence type="ECO:0000259" key="3">
    <source>
        <dbReference type="Pfam" id="PF01182"/>
    </source>
</evidence>
<protein>
    <submittedName>
        <fullName evidence="4">Glucosamine-6-phosphate deaminase</fullName>
    </submittedName>
</protein>
<keyword evidence="1" id="KW-0378">Hydrolase</keyword>
<dbReference type="Gene3D" id="3.40.50.1360">
    <property type="match status" value="1"/>
</dbReference>
<name>A0A921ITT9_9ACTN</name>
<organism evidence="4 5">
    <name type="scientific">Enorma phocaeensis</name>
    <dbReference type="NCBI Taxonomy" id="1871019"/>
    <lineage>
        <taxon>Bacteria</taxon>
        <taxon>Bacillati</taxon>
        <taxon>Actinomycetota</taxon>
        <taxon>Coriobacteriia</taxon>
        <taxon>Coriobacteriales</taxon>
        <taxon>Coriobacteriaceae</taxon>
        <taxon>Enorma</taxon>
    </lineage>
</organism>
<dbReference type="SUPFAM" id="SSF100950">
    <property type="entry name" value="NagB/RpiA/CoA transferase-like"/>
    <property type="match status" value="1"/>
</dbReference>
<dbReference type="CDD" id="cd01399">
    <property type="entry name" value="GlcN6P_deaminase"/>
    <property type="match status" value="1"/>
</dbReference>
<feature type="domain" description="Glucosamine/galactosamine-6-phosphate isomerase" evidence="3">
    <location>
        <begin position="7"/>
        <end position="228"/>
    </location>
</feature>
<reference evidence="4" key="1">
    <citation type="journal article" date="2021" name="PeerJ">
        <title>Extensive microbial diversity within the chicken gut microbiome revealed by metagenomics and culture.</title>
        <authorList>
            <person name="Gilroy R."/>
            <person name="Ravi A."/>
            <person name="Getino M."/>
            <person name="Pursley I."/>
            <person name="Horton D.L."/>
            <person name="Alikhan N.F."/>
            <person name="Baker D."/>
            <person name="Gharbi K."/>
            <person name="Hall N."/>
            <person name="Watson M."/>
            <person name="Adriaenssens E.M."/>
            <person name="Foster-Nyarko E."/>
            <person name="Jarju S."/>
            <person name="Secka A."/>
            <person name="Antonio M."/>
            <person name="Oren A."/>
            <person name="Chaudhuri R.R."/>
            <person name="La Ragione R."/>
            <person name="Hildebrand F."/>
            <person name="Pallen M.J."/>
        </authorList>
    </citation>
    <scope>NUCLEOTIDE SEQUENCE</scope>
    <source>
        <strain evidence="4">ChiHjej13B12-9602</strain>
    </source>
</reference>
<accession>A0A921ITT9</accession>
<dbReference type="AlphaFoldDB" id="A0A921ITT9"/>
<dbReference type="GO" id="GO:0042802">
    <property type="term" value="F:identical protein binding"/>
    <property type="evidence" value="ECO:0007669"/>
    <property type="project" value="TreeGrafter"/>
</dbReference>
<sequence length="245" mass="26744">MKIVVKETEQEASSYVAEIIGTALREKPGLSLSLPTGSTPVHVLEDLVRKHHEEGLSFAKASLFNMDEYLGLGRNHPQGYYHFLDELLYSQVDVDRARTFAPDALDPVPEHAAAAYTKLIQDAGGFDLIFLGIGRDGHICFNMPADSLHPYTHLERLSEKTVADNTRFFDDASEVPTHAITIGLKLVLDSKKIVLLAIGSGKNDIVRELLASESITTQLPASFLRLHDDVTIVLDAAAAAGIELA</sequence>
<dbReference type="InterPro" id="IPR006148">
    <property type="entry name" value="Glc/Gal-6P_isomerase"/>
</dbReference>
<proteinExistence type="predicted"/>
<gene>
    <name evidence="4" type="ORF">K8V70_04715</name>
</gene>
<dbReference type="EMBL" id="DYUZ01000017">
    <property type="protein sequence ID" value="HJG37149.1"/>
    <property type="molecule type" value="Genomic_DNA"/>
</dbReference>
<evidence type="ECO:0000313" key="4">
    <source>
        <dbReference type="EMBL" id="HJG37149.1"/>
    </source>
</evidence>